<keyword evidence="1" id="KW-0472">Membrane</keyword>
<organism evidence="2 4">
    <name type="scientific">Heyndrickxia ginsengihumi</name>
    <dbReference type="NCBI Taxonomy" id="363870"/>
    <lineage>
        <taxon>Bacteria</taxon>
        <taxon>Bacillati</taxon>
        <taxon>Bacillota</taxon>
        <taxon>Bacilli</taxon>
        <taxon>Bacillales</taxon>
        <taxon>Bacillaceae</taxon>
        <taxon>Heyndrickxia</taxon>
    </lineage>
</organism>
<dbReference type="OrthoDB" id="2692225at2"/>
<keyword evidence="5" id="KW-1185">Reference proteome</keyword>
<keyword evidence="1" id="KW-1133">Transmembrane helix</keyword>
<evidence type="ECO:0000313" key="5">
    <source>
        <dbReference type="Proteomes" id="UP000476934"/>
    </source>
</evidence>
<dbReference type="Pfam" id="PF07441">
    <property type="entry name" value="BofA"/>
    <property type="match status" value="1"/>
</dbReference>
<name>A0A0A6V8S1_9BACI</name>
<reference evidence="3 5" key="3">
    <citation type="submission" date="2020-03" db="EMBL/GenBank/DDBJ databases">
        <title>Bacillus aquiflavi sp. nov., isolated from yellow water of strong flavor Chinese baijiu in Yibin region of China.</title>
        <authorList>
            <person name="Xie J."/>
        </authorList>
    </citation>
    <scope>NUCLEOTIDE SEQUENCE [LARGE SCALE GENOMIC DNA]</scope>
    <source>
        <strain evidence="3 5">Gsoil 114</strain>
    </source>
</reference>
<dbReference type="Proteomes" id="UP000476934">
    <property type="component" value="Unassembled WGS sequence"/>
</dbReference>
<accession>A0A0A6V8S1</accession>
<dbReference type="EMBL" id="JRUN01000059">
    <property type="protein sequence ID" value="KHD84460.1"/>
    <property type="molecule type" value="Genomic_DNA"/>
</dbReference>
<evidence type="ECO:0000313" key="3">
    <source>
        <dbReference type="EMBL" id="NEY21689.1"/>
    </source>
</evidence>
<proteinExistence type="predicted"/>
<gene>
    <name evidence="3" type="primary">bofA</name>
    <name evidence="3" type="ORF">G4D61_17375</name>
    <name evidence="2" type="ORF">NG54_15455</name>
</gene>
<sequence>MNSTIIIVGVISLMILILLTASISRPIRWIGQLFVKFIIGAIILFFLNQFGGRYGLHVPINVATTAVSGILGIPGIVGLAVIQTWILS</sequence>
<feature type="transmembrane region" description="Helical" evidence="1">
    <location>
        <begin position="60"/>
        <end position="86"/>
    </location>
</feature>
<keyword evidence="1" id="KW-0812">Transmembrane</keyword>
<dbReference type="InterPro" id="IPR010001">
    <property type="entry name" value="BofA"/>
</dbReference>
<feature type="transmembrane region" description="Helical" evidence="1">
    <location>
        <begin position="5"/>
        <end position="23"/>
    </location>
</feature>
<dbReference type="NCBIfam" id="TIGR02862">
    <property type="entry name" value="spore_BofA"/>
    <property type="match status" value="1"/>
</dbReference>
<reference evidence="3 5" key="2">
    <citation type="submission" date="2020-02" db="EMBL/GenBank/DDBJ databases">
        <authorList>
            <person name="Feng H."/>
        </authorList>
    </citation>
    <scope>NUCLEOTIDE SEQUENCE [LARGE SCALE GENOMIC DNA]</scope>
    <source>
        <strain evidence="3 5">Gsoil 114</strain>
    </source>
</reference>
<dbReference type="AlphaFoldDB" id="A0A0A6V8S1"/>
<dbReference type="RefSeq" id="WP_025731376.1">
    <property type="nucleotide sequence ID" value="NZ_JAAIWK010000044.1"/>
</dbReference>
<dbReference type="STRING" id="363870.NG54_15455"/>
<evidence type="ECO:0000313" key="4">
    <source>
        <dbReference type="Proteomes" id="UP000030588"/>
    </source>
</evidence>
<evidence type="ECO:0000313" key="2">
    <source>
        <dbReference type="EMBL" id="KHD84460.1"/>
    </source>
</evidence>
<evidence type="ECO:0000256" key="1">
    <source>
        <dbReference type="SAM" id="Phobius"/>
    </source>
</evidence>
<feature type="transmembrane region" description="Helical" evidence="1">
    <location>
        <begin position="29"/>
        <end position="48"/>
    </location>
</feature>
<dbReference type="Proteomes" id="UP000030588">
    <property type="component" value="Unassembled WGS sequence"/>
</dbReference>
<dbReference type="EMBL" id="JAAIWK010000044">
    <property type="protein sequence ID" value="NEY21689.1"/>
    <property type="molecule type" value="Genomic_DNA"/>
</dbReference>
<protein>
    <submittedName>
        <fullName evidence="3">Pro-sigmaK processing inhibitor BofA</fullName>
    </submittedName>
    <submittedName>
        <fullName evidence="2">Sigma-K factor-processing regulatory protein BofA</fullName>
    </submittedName>
</protein>
<reference evidence="2 4" key="1">
    <citation type="submission" date="2014-10" db="EMBL/GenBank/DDBJ databases">
        <title>Draft genome of phytase producing Bacillus ginsengihumi strain M2.11.</title>
        <authorList>
            <person name="Toymentseva A."/>
            <person name="Boulygina E.A."/>
            <person name="Kazakov S.V."/>
            <person name="Kayumov I."/>
            <person name="Suleimanova A.D."/>
            <person name="Mardanova A.M."/>
            <person name="Maria S.N."/>
            <person name="Sergey M.Y."/>
            <person name="Sharipova M.R."/>
        </authorList>
    </citation>
    <scope>NUCLEOTIDE SEQUENCE [LARGE SCALE GENOMIC DNA]</scope>
    <source>
        <strain evidence="2 4">M2.11</strain>
    </source>
</reference>
<comment type="caution">
    <text evidence="2">The sequence shown here is derived from an EMBL/GenBank/DDBJ whole genome shotgun (WGS) entry which is preliminary data.</text>
</comment>